<dbReference type="Proteomes" id="UP001177160">
    <property type="component" value="Unassembled WGS sequence"/>
</dbReference>
<dbReference type="EMBL" id="JAOVQM010000002">
    <property type="protein sequence ID" value="MCV2231888.1"/>
    <property type="molecule type" value="Genomic_DNA"/>
</dbReference>
<accession>A0ABT2YBM7</accession>
<dbReference type="SUPFAM" id="SSF159894">
    <property type="entry name" value="YgaC/TfoX-N like"/>
    <property type="match status" value="1"/>
</dbReference>
<name>A0ABT2YBM7_9MOLU</name>
<dbReference type="Gene3D" id="3.30.1460.30">
    <property type="entry name" value="YgaC/TfoX-N like chaperone"/>
    <property type="match status" value="1"/>
</dbReference>
<evidence type="ECO:0000259" key="1">
    <source>
        <dbReference type="Pfam" id="PF04993"/>
    </source>
</evidence>
<feature type="domain" description="TfoX N-terminal" evidence="1">
    <location>
        <begin position="14"/>
        <end position="72"/>
    </location>
</feature>
<protein>
    <submittedName>
        <fullName evidence="2">TfoX/Sxy family protein</fullName>
    </submittedName>
</protein>
<organism evidence="2 3">
    <name type="scientific">Paracholeplasma manati</name>
    <dbReference type="NCBI Taxonomy" id="591373"/>
    <lineage>
        <taxon>Bacteria</taxon>
        <taxon>Bacillati</taxon>
        <taxon>Mycoplasmatota</taxon>
        <taxon>Mollicutes</taxon>
        <taxon>Acholeplasmatales</taxon>
        <taxon>Acholeplasmataceae</taxon>
        <taxon>Paracholeplasma</taxon>
    </lineage>
</organism>
<sequence>MASSQDYVTYVVEKLRRFYDVTYRKMFGEYMIYIDLKPIILVCDDQPYLKIHESTTPILKDAETGYPYKGAKLHYLLDIDDDYITKQAIDALLPHVVIKPKKKKSI</sequence>
<reference evidence="2" key="1">
    <citation type="submission" date="2022-09" db="EMBL/GenBank/DDBJ databases">
        <title>Novel Mycoplasma species identified in domestic and wild animals.</title>
        <authorList>
            <person name="Volokhov D.V."/>
            <person name="Furtak V.A."/>
            <person name="Zagorodnyaya T.A."/>
        </authorList>
    </citation>
    <scope>NUCLEOTIDE SEQUENCE</scope>
    <source>
        <strain evidence="2">Oakley</strain>
    </source>
</reference>
<comment type="caution">
    <text evidence="2">The sequence shown here is derived from an EMBL/GenBank/DDBJ whole genome shotgun (WGS) entry which is preliminary data.</text>
</comment>
<gene>
    <name evidence="2" type="ORF">N7548_03500</name>
</gene>
<dbReference type="RefSeq" id="WP_263608041.1">
    <property type="nucleotide sequence ID" value="NZ_JAOVQM010000002.1"/>
</dbReference>
<evidence type="ECO:0000313" key="3">
    <source>
        <dbReference type="Proteomes" id="UP001177160"/>
    </source>
</evidence>
<keyword evidence="3" id="KW-1185">Reference proteome</keyword>
<proteinExistence type="predicted"/>
<dbReference type="InterPro" id="IPR007076">
    <property type="entry name" value="TfoX_N"/>
</dbReference>
<evidence type="ECO:0000313" key="2">
    <source>
        <dbReference type="EMBL" id="MCV2231888.1"/>
    </source>
</evidence>
<dbReference type="Pfam" id="PF04993">
    <property type="entry name" value="TfoX_N"/>
    <property type="match status" value="1"/>
</dbReference>